<dbReference type="STRING" id="44941.A0A397VLX8"/>
<dbReference type="InterPro" id="IPR011009">
    <property type="entry name" value="Kinase-like_dom_sf"/>
</dbReference>
<dbReference type="EMBL" id="QKWP01000392">
    <property type="protein sequence ID" value="RIB20903.1"/>
    <property type="molecule type" value="Genomic_DNA"/>
</dbReference>
<evidence type="ECO:0000313" key="5">
    <source>
        <dbReference type="EMBL" id="RIB20903.1"/>
    </source>
</evidence>
<feature type="binding site" evidence="3">
    <location>
        <position position="103"/>
    </location>
    <ligand>
        <name>ATP</name>
        <dbReference type="ChEBI" id="CHEBI:30616"/>
    </ligand>
</feature>
<dbReference type="GO" id="GO:0004672">
    <property type="term" value="F:protein kinase activity"/>
    <property type="evidence" value="ECO:0007669"/>
    <property type="project" value="InterPro"/>
</dbReference>
<dbReference type="Pfam" id="PF07714">
    <property type="entry name" value="PK_Tyr_Ser-Thr"/>
    <property type="match status" value="1"/>
</dbReference>
<keyword evidence="2 3" id="KW-0067">ATP-binding</keyword>
<dbReference type="PROSITE" id="PS00107">
    <property type="entry name" value="PROTEIN_KINASE_ATP"/>
    <property type="match status" value="1"/>
</dbReference>
<dbReference type="AlphaFoldDB" id="A0A397VLX8"/>
<dbReference type="Proteomes" id="UP000266673">
    <property type="component" value="Unassembled WGS sequence"/>
</dbReference>
<evidence type="ECO:0000256" key="3">
    <source>
        <dbReference type="PROSITE-ProRule" id="PRU10141"/>
    </source>
</evidence>
<evidence type="ECO:0000256" key="2">
    <source>
        <dbReference type="ARBA" id="ARBA00022840"/>
    </source>
</evidence>
<dbReference type="InterPro" id="IPR017441">
    <property type="entry name" value="Protein_kinase_ATP_BS"/>
</dbReference>
<feature type="domain" description="Protein kinase" evidence="4">
    <location>
        <begin position="64"/>
        <end position="175"/>
    </location>
</feature>
<dbReference type="InterPro" id="IPR001245">
    <property type="entry name" value="Ser-Thr/Tyr_kinase_cat_dom"/>
</dbReference>
<evidence type="ECO:0000259" key="4">
    <source>
        <dbReference type="PROSITE" id="PS50011"/>
    </source>
</evidence>
<protein>
    <recommendedName>
        <fullName evidence="4">Protein kinase domain-containing protein</fullName>
    </recommendedName>
</protein>
<dbReference type="SUPFAM" id="SSF56112">
    <property type="entry name" value="Protein kinase-like (PK-like)"/>
    <property type="match status" value="1"/>
</dbReference>
<keyword evidence="1 3" id="KW-0547">Nucleotide-binding</keyword>
<accession>A0A397VLX8</accession>
<dbReference type="PANTHER" id="PTHR24418">
    <property type="entry name" value="TYROSINE-PROTEIN KINASE"/>
    <property type="match status" value="1"/>
</dbReference>
<reference evidence="5 6" key="1">
    <citation type="submission" date="2018-06" db="EMBL/GenBank/DDBJ databases">
        <title>Comparative genomics reveals the genomic features of Rhizophagus irregularis, R. cerebriforme, R. diaphanum and Gigaspora rosea, and their symbiotic lifestyle signature.</title>
        <authorList>
            <person name="Morin E."/>
            <person name="San Clemente H."/>
            <person name="Chen E.C.H."/>
            <person name="De La Providencia I."/>
            <person name="Hainaut M."/>
            <person name="Kuo A."/>
            <person name="Kohler A."/>
            <person name="Murat C."/>
            <person name="Tang N."/>
            <person name="Roy S."/>
            <person name="Loubradou J."/>
            <person name="Henrissat B."/>
            <person name="Grigoriev I.V."/>
            <person name="Corradi N."/>
            <person name="Roux C."/>
            <person name="Martin F.M."/>
        </authorList>
    </citation>
    <scope>NUCLEOTIDE SEQUENCE [LARGE SCALE GENOMIC DNA]</scope>
    <source>
        <strain evidence="5 6">DAOM 194757</strain>
    </source>
</reference>
<dbReference type="GO" id="GO:0005524">
    <property type="term" value="F:ATP binding"/>
    <property type="evidence" value="ECO:0007669"/>
    <property type="project" value="UniProtKB-UniRule"/>
</dbReference>
<dbReference type="OrthoDB" id="6718656at2759"/>
<gene>
    <name evidence="5" type="ORF">C2G38_2244276</name>
</gene>
<dbReference type="InterPro" id="IPR000719">
    <property type="entry name" value="Prot_kinase_dom"/>
</dbReference>
<dbReference type="Gene3D" id="1.10.510.10">
    <property type="entry name" value="Transferase(Phosphotransferase) domain 1"/>
    <property type="match status" value="1"/>
</dbReference>
<evidence type="ECO:0000313" key="6">
    <source>
        <dbReference type="Proteomes" id="UP000266673"/>
    </source>
</evidence>
<proteinExistence type="predicted"/>
<keyword evidence="6" id="KW-1185">Reference proteome</keyword>
<name>A0A397VLX8_9GLOM</name>
<organism evidence="5 6">
    <name type="scientific">Gigaspora rosea</name>
    <dbReference type="NCBI Taxonomy" id="44941"/>
    <lineage>
        <taxon>Eukaryota</taxon>
        <taxon>Fungi</taxon>
        <taxon>Fungi incertae sedis</taxon>
        <taxon>Mucoromycota</taxon>
        <taxon>Glomeromycotina</taxon>
        <taxon>Glomeromycetes</taxon>
        <taxon>Diversisporales</taxon>
        <taxon>Gigasporaceae</taxon>
        <taxon>Gigaspora</taxon>
    </lineage>
</organism>
<comment type="caution">
    <text evidence="5">The sequence shown here is derived from an EMBL/GenBank/DDBJ whole genome shotgun (WGS) entry which is preliminary data.</text>
</comment>
<dbReference type="InterPro" id="IPR050198">
    <property type="entry name" value="Non-receptor_tyrosine_kinases"/>
</dbReference>
<sequence length="175" mass="19978">MKYANDKCVNCELKYENNKLCTDCYNAPQILNINSGNQDIDNLLKATHHKQFKYRLEWIQFKDFIHIKQIGSGGFSEVYTAIWTKGTLNGSKKRNENATVALKVLKDSSNINSAFLKELQNIVDSQPNSSKRKLVQCYGVSQDPNTNNYIFVMSYMSHGSLNNIYQVILKLLLGI</sequence>
<evidence type="ECO:0000256" key="1">
    <source>
        <dbReference type="ARBA" id="ARBA00022741"/>
    </source>
</evidence>
<dbReference type="PROSITE" id="PS50011">
    <property type="entry name" value="PROTEIN_KINASE_DOM"/>
    <property type="match status" value="1"/>
</dbReference>